<gene>
    <name evidence="8" type="ORF">ACFQVD_10920</name>
</gene>
<keyword evidence="2" id="KW-1003">Cell membrane</keyword>
<dbReference type="GO" id="GO:0005524">
    <property type="term" value="F:ATP binding"/>
    <property type="evidence" value="ECO:0007669"/>
    <property type="project" value="UniProtKB-KW"/>
</dbReference>
<proteinExistence type="predicted"/>
<dbReference type="SUPFAM" id="SSF52540">
    <property type="entry name" value="P-loop containing nucleoside triphosphate hydrolases"/>
    <property type="match status" value="1"/>
</dbReference>
<dbReference type="InterPro" id="IPR003593">
    <property type="entry name" value="AAA+_ATPase"/>
</dbReference>
<evidence type="ECO:0000313" key="9">
    <source>
        <dbReference type="Proteomes" id="UP001596514"/>
    </source>
</evidence>
<protein>
    <submittedName>
        <fullName evidence="8">ABC transporter ATP-binding protein</fullName>
    </submittedName>
</protein>
<dbReference type="InterPro" id="IPR027417">
    <property type="entry name" value="P-loop_NTPase"/>
</dbReference>
<evidence type="ECO:0000313" key="8">
    <source>
        <dbReference type="EMBL" id="MFC7600608.1"/>
    </source>
</evidence>
<keyword evidence="9" id="KW-1185">Reference proteome</keyword>
<dbReference type="InterPro" id="IPR017871">
    <property type="entry name" value="ABC_transporter-like_CS"/>
</dbReference>
<feature type="domain" description="ABC transporter" evidence="7">
    <location>
        <begin position="15"/>
        <end position="230"/>
    </location>
</feature>
<dbReference type="RefSeq" id="WP_343969219.1">
    <property type="nucleotide sequence ID" value="NZ_BAAAGK010000075.1"/>
</dbReference>
<dbReference type="PANTHER" id="PTHR42788:SF17">
    <property type="entry name" value="ALIPHATIC SULFONATES IMPORT ATP-BINDING PROTEIN SSUB"/>
    <property type="match status" value="1"/>
</dbReference>
<evidence type="ECO:0000256" key="4">
    <source>
        <dbReference type="ARBA" id="ARBA00022840"/>
    </source>
</evidence>
<reference evidence="9" key="1">
    <citation type="journal article" date="2019" name="Int. J. Syst. Evol. Microbiol.">
        <title>The Global Catalogue of Microorganisms (GCM) 10K type strain sequencing project: providing services to taxonomists for standard genome sequencing and annotation.</title>
        <authorList>
            <consortium name="The Broad Institute Genomics Platform"/>
            <consortium name="The Broad Institute Genome Sequencing Center for Infectious Disease"/>
            <person name="Wu L."/>
            <person name="Ma J."/>
        </authorList>
    </citation>
    <scope>NUCLEOTIDE SEQUENCE [LARGE SCALE GENOMIC DNA]</scope>
    <source>
        <strain evidence="9">JCM 10083</strain>
    </source>
</reference>
<keyword evidence="4 8" id="KW-0067">ATP-binding</keyword>
<evidence type="ECO:0000259" key="7">
    <source>
        <dbReference type="PROSITE" id="PS50893"/>
    </source>
</evidence>
<keyword evidence="1" id="KW-0813">Transport</keyword>
<name>A0ABW2SWF1_9ACTN</name>
<dbReference type="EMBL" id="JBHTEE010000001">
    <property type="protein sequence ID" value="MFC7600608.1"/>
    <property type="molecule type" value="Genomic_DNA"/>
</dbReference>
<dbReference type="PROSITE" id="PS00211">
    <property type="entry name" value="ABC_TRANSPORTER_1"/>
    <property type="match status" value="1"/>
</dbReference>
<evidence type="ECO:0000256" key="5">
    <source>
        <dbReference type="ARBA" id="ARBA00022967"/>
    </source>
</evidence>
<accession>A0ABW2SWF1</accession>
<dbReference type="InterPro" id="IPR003439">
    <property type="entry name" value="ABC_transporter-like_ATP-bd"/>
</dbReference>
<evidence type="ECO:0000256" key="1">
    <source>
        <dbReference type="ARBA" id="ARBA00022448"/>
    </source>
</evidence>
<evidence type="ECO:0000256" key="2">
    <source>
        <dbReference type="ARBA" id="ARBA00022475"/>
    </source>
</evidence>
<dbReference type="Pfam" id="PF00005">
    <property type="entry name" value="ABC_tran"/>
    <property type="match status" value="1"/>
</dbReference>
<dbReference type="PANTHER" id="PTHR42788">
    <property type="entry name" value="TAURINE IMPORT ATP-BINDING PROTEIN-RELATED"/>
    <property type="match status" value="1"/>
</dbReference>
<dbReference type="InterPro" id="IPR050166">
    <property type="entry name" value="ABC_transporter_ATP-bind"/>
</dbReference>
<dbReference type="Gene3D" id="3.40.50.300">
    <property type="entry name" value="P-loop containing nucleotide triphosphate hydrolases"/>
    <property type="match status" value="1"/>
</dbReference>
<dbReference type="SMART" id="SM00382">
    <property type="entry name" value="AAA"/>
    <property type="match status" value="1"/>
</dbReference>
<keyword evidence="5" id="KW-1278">Translocase</keyword>
<organism evidence="8 9">
    <name type="scientific">Streptosporangium amethystogenes subsp. fukuiense</name>
    <dbReference type="NCBI Taxonomy" id="698418"/>
    <lineage>
        <taxon>Bacteria</taxon>
        <taxon>Bacillati</taxon>
        <taxon>Actinomycetota</taxon>
        <taxon>Actinomycetes</taxon>
        <taxon>Streptosporangiales</taxon>
        <taxon>Streptosporangiaceae</taxon>
        <taxon>Streptosporangium</taxon>
    </lineage>
</organism>
<keyword evidence="3" id="KW-0547">Nucleotide-binding</keyword>
<sequence length="241" mass="26133">MSTDSVTGASARPVVNVKGVSKAFGDNQILDNVDIEIPPGEFVSILGRSGTGKSTLLRIIAGLDTEISGNVTLRADAGVMFQDARLLPWLSVADNIVLGSGVRPDDPTVRELLTRVGLDSIDPAAWPKTLSGGQSQRVALARVLIRTPRLLLLDEPFGALDALTRIRMQRLLGDVRENYHLSAFLVTHDVEEALVLSDRIVILDGGKLIFDEILRLPAPRERTSPDFTAKRNELLRLLGVA</sequence>
<evidence type="ECO:0000256" key="6">
    <source>
        <dbReference type="ARBA" id="ARBA00023136"/>
    </source>
</evidence>
<keyword evidence="6" id="KW-0472">Membrane</keyword>
<dbReference type="Proteomes" id="UP001596514">
    <property type="component" value="Unassembled WGS sequence"/>
</dbReference>
<evidence type="ECO:0000256" key="3">
    <source>
        <dbReference type="ARBA" id="ARBA00022741"/>
    </source>
</evidence>
<dbReference type="PROSITE" id="PS50893">
    <property type="entry name" value="ABC_TRANSPORTER_2"/>
    <property type="match status" value="1"/>
</dbReference>
<comment type="caution">
    <text evidence="8">The sequence shown here is derived from an EMBL/GenBank/DDBJ whole genome shotgun (WGS) entry which is preliminary data.</text>
</comment>